<reference evidence="7" key="1">
    <citation type="journal article" date="2013" name="Int. J. Syst. Evol. Microbiol.">
        <title>Polycladomyces abyssicola gen. nov., sp. nov., a thermophilic filamentous bacterium isolated from hemipelagic sediment.</title>
        <authorList>
            <person name="Tsubouchi T."/>
            <person name="Shimane Y."/>
            <person name="Mori K."/>
            <person name="Usui K."/>
            <person name="Hiraki T."/>
            <person name="Tame A."/>
            <person name="Uematsu K."/>
            <person name="Maruyama T."/>
            <person name="Hatada Y."/>
        </authorList>
    </citation>
    <scope>NUCLEOTIDE SEQUENCE</scope>
    <source>
        <strain evidence="7">JIR-001</strain>
    </source>
</reference>
<evidence type="ECO:0000256" key="2">
    <source>
        <dbReference type="ARBA" id="ARBA00012925"/>
    </source>
</evidence>
<evidence type="ECO:0000256" key="5">
    <source>
        <dbReference type="ARBA" id="ARBA00048348"/>
    </source>
</evidence>
<feature type="binding site" evidence="6">
    <location>
        <position position="40"/>
    </location>
    <ligand>
        <name>Zn(2+)</name>
        <dbReference type="ChEBI" id="CHEBI:29105"/>
    </ligand>
</feature>
<reference evidence="7" key="2">
    <citation type="journal article" date="2021" name="Microbiol. Resour. Announc.">
        <title>Complete Genome Sequence of Polycladomyces abyssicola JIR-001T, Isolated from Hemipelagic Sediment in Deep Seawater.</title>
        <authorList>
            <person name="Tsubouchi T."/>
            <person name="Kaneko Y."/>
        </authorList>
    </citation>
    <scope>NUCLEOTIDE SEQUENCE</scope>
    <source>
        <strain evidence="7">JIR-001</strain>
    </source>
</reference>
<dbReference type="InterPro" id="IPR001765">
    <property type="entry name" value="Carbonic_anhydrase"/>
</dbReference>
<evidence type="ECO:0000256" key="4">
    <source>
        <dbReference type="ARBA" id="ARBA00022833"/>
    </source>
</evidence>
<organism evidence="7 8">
    <name type="scientific">Polycladomyces abyssicola</name>
    <dbReference type="NCBI Taxonomy" id="1125966"/>
    <lineage>
        <taxon>Bacteria</taxon>
        <taxon>Bacillati</taxon>
        <taxon>Bacillota</taxon>
        <taxon>Bacilli</taxon>
        <taxon>Bacillales</taxon>
        <taxon>Thermoactinomycetaceae</taxon>
        <taxon>Polycladomyces</taxon>
    </lineage>
</organism>
<evidence type="ECO:0000313" key="7">
    <source>
        <dbReference type="EMBL" id="BCU83040.1"/>
    </source>
</evidence>
<evidence type="ECO:0000256" key="3">
    <source>
        <dbReference type="ARBA" id="ARBA00022723"/>
    </source>
</evidence>
<dbReference type="KEGG" id="pabs:JIR001_28230"/>
<dbReference type="InterPro" id="IPR036874">
    <property type="entry name" value="Carbonic_anhydrase_sf"/>
</dbReference>
<comment type="similarity">
    <text evidence="1">Belongs to the beta-class carbonic anhydrase family.</text>
</comment>
<sequence>MRLLEAVLQHNASFVEGKGYEPYRTSKYPDKKMAVLSCMDTRLTELLPKAMNLKNGDAKIVKNAGAVITDPFDSVVRSLLVAIIELGAEEVFIVAHHGCGMGAIQPEKTLEKMVNRGVSADAVLTLQGAGVDLHQWLEGFESVEESVKRSVQMLRQHPLFPPDVPVHGLVIDPETGKLDLVVDGYKE</sequence>
<keyword evidence="8" id="KW-1185">Reference proteome</keyword>
<protein>
    <recommendedName>
        <fullName evidence="2">carbonic anhydrase</fullName>
        <ecNumber evidence="2">4.2.1.1</ecNumber>
    </recommendedName>
</protein>
<dbReference type="GO" id="GO:0004089">
    <property type="term" value="F:carbonate dehydratase activity"/>
    <property type="evidence" value="ECO:0007669"/>
    <property type="project" value="UniProtKB-EC"/>
</dbReference>
<dbReference type="Gene3D" id="3.40.1050.10">
    <property type="entry name" value="Carbonic anhydrase"/>
    <property type="match status" value="1"/>
</dbReference>
<evidence type="ECO:0000256" key="6">
    <source>
        <dbReference type="PIRSR" id="PIRSR601765-1"/>
    </source>
</evidence>
<gene>
    <name evidence="7" type="ORF">JIR001_28230</name>
</gene>
<feature type="binding site" evidence="6">
    <location>
        <position position="38"/>
    </location>
    <ligand>
        <name>Zn(2+)</name>
        <dbReference type="ChEBI" id="CHEBI:29105"/>
    </ligand>
</feature>
<accession>A0A8D5ZNS7</accession>
<dbReference type="SMART" id="SM00947">
    <property type="entry name" value="Pro_CA"/>
    <property type="match status" value="1"/>
</dbReference>
<comment type="cofactor">
    <cofactor evidence="6">
        <name>Zn(2+)</name>
        <dbReference type="ChEBI" id="CHEBI:29105"/>
    </cofactor>
    <text evidence="6">Binds 1 zinc ion per subunit.</text>
</comment>
<dbReference type="RefSeq" id="WP_212773314.1">
    <property type="nucleotide sequence ID" value="NZ_AP024601.1"/>
</dbReference>
<comment type="catalytic activity">
    <reaction evidence="5">
        <text>hydrogencarbonate + H(+) = CO2 + H2O</text>
        <dbReference type="Rhea" id="RHEA:10748"/>
        <dbReference type="ChEBI" id="CHEBI:15377"/>
        <dbReference type="ChEBI" id="CHEBI:15378"/>
        <dbReference type="ChEBI" id="CHEBI:16526"/>
        <dbReference type="ChEBI" id="CHEBI:17544"/>
        <dbReference type="EC" id="4.2.1.1"/>
    </reaction>
</comment>
<feature type="binding site" evidence="6">
    <location>
        <position position="99"/>
    </location>
    <ligand>
        <name>Zn(2+)</name>
        <dbReference type="ChEBI" id="CHEBI:29105"/>
    </ligand>
</feature>
<dbReference type="CDD" id="cd03379">
    <property type="entry name" value="beta_CA_cladeD"/>
    <property type="match status" value="1"/>
</dbReference>
<feature type="binding site" evidence="6">
    <location>
        <position position="96"/>
    </location>
    <ligand>
        <name>Zn(2+)</name>
        <dbReference type="ChEBI" id="CHEBI:29105"/>
    </ligand>
</feature>
<keyword evidence="3 6" id="KW-0479">Metal-binding</keyword>
<keyword evidence="4 6" id="KW-0862">Zinc</keyword>
<dbReference type="GO" id="GO:0008270">
    <property type="term" value="F:zinc ion binding"/>
    <property type="evidence" value="ECO:0007669"/>
    <property type="project" value="InterPro"/>
</dbReference>
<dbReference type="SUPFAM" id="SSF53056">
    <property type="entry name" value="beta-carbonic anhydrase, cab"/>
    <property type="match status" value="1"/>
</dbReference>
<dbReference type="PANTHER" id="PTHR43175:SF3">
    <property type="entry name" value="CARBON DISULFIDE HYDROLASE"/>
    <property type="match status" value="1"/>
</dbReference>
<proteinExistence type="inferred from homology"/>
<name>A0A8D5ZNS7_9BACL</name>
<dbReference type="PANTHER" id="PTHR43175">
    <property type="entry name" value="CARBONIC ANHYDRASE"/>
    <property type="match status" value="1"/>
</dbReference>
<dbReference type="EMBL" id="AP024601">
    <property type="protein sequence ID" value="BCU83040.1"/>
    <property type="molecule type" value="Genomic_DNA"/>
</dbReference>
<dbReference type="EC" id="4.2.1.1" evidence="2"/>
<dbReference type="Proteomes" id="UP000677436">
    <property type="component" value="Chromosome"/>
</dbReference>
<dbReference type="AlphaFoldDB" id="A0A8D5ZNS7"/>
<evidence type="ECO:0000313" key="8">
    <source>
        <dbReference type="Proteomes" id="UP000677436"/>
    </source>
</evidence>
<evidence type="ECO:0000256" key="1">
    <source>
        <dbReference type="ARBA" id="ARBA00006217"/>
    </source>
</evidence>
<dbReference type="Pfam" id="PF00484">
    <property type="entry name" value="Pro_CA"/>
    <property type="match status" value="1"/>
</dbReference>